<dbReference type="RefSeq" id="XP_018272425.1">
    <property type="nucleotide sequence ID" value="XM_018416313.1"/>
</dbReference>
<dbReference type="AlphaFoldDB" id="A0A194SAF0"/>
<evidence type="ECO:0000313" key="3">
    <source>
        <dbReference type="Proteomes" id="UP000053890"/>
    </source>
</evidence>
<dbReference type="Proteomes" id="UP000053890">
    <property type="component" value="Unassembled WGS sequence"/>
</dbReference>
<keyword evidence="3" id="KW-1185">Reference proteome</keyword>
<dbReference type="EMBL" id="KQ474076">
    <property type="protein sequence ID" value="KPV76376.1"/>
    <property type="molecule type" value="Genomic_DNA"/>
</dbReference>
<evidence type="ECO:0000313" key="2">
    <source>
        <dbReference type="EMBL" id="KPV76376.1"/>
    </source>
</evidence>
<organism evidence="2 3">
    <name type="scientific">Rhodotorula graminis (strain WP1)</name>
    <dbReference type="NCBI Taxonomy" id="578459"/>
    <lineage>
        <taxon>Eukaryota</taxon>
        <taxon>Fungi</taxon>
        <taxon>Dikarya</taxon>
        <taxon>Basidiomycota</taxon>
        <taxon>Pucciniomycotina</taxon>
        <taxon>Microbotryomycetes</taxon>
        <taxon>Sporidiobolales</taxon>
        <taxon>Sporidiobolaceae</taxon>
        <taxon>Rhodotorula</taxon>
    </lineage>
</organism>
<proteinExistence type="predicted"/>
<protein>
    <submittedName>
        <fullName evidence="2">Uncharacterized protein</fullName>
    </submittedName>
</protein>
<dbReference type="STRING" id="578459.A0A194SAF0"/>
<accession>A0A194SAF0</accession>
<evidence type="ECO:0000256" key="1">
    <source>
        <dbReference type="SAM" id="MobiDB-lite"/>
    </source>
</evidence>
<name>A0A194SAF0_RHOGW</name>
<gene>
    <name evidence="2" type="ORF">RHOBADRAFT_52392</name>
</gene>
<reference evidence="2 3" key="1">
    <citation type="journal article" date="2015" name="Front. Microbiol.">
        <title>Genome sequence of the plant growth promoting endophytic yeast Rhodotorula graminis WP1.</title>
        <authorList>
            <person name="Firrincieli A."/>
            <person name="Otillar R."/>
            <person name="Salamov A."/>
            <person name="Schmutz J."/>
            <person name="Khan Z."/>
            <person name="Redman R.S."/>
            <person name="Fleck N.D."/>
            <person name="Lindquist E."/>
            <person name="Grigoriev I.V."/>
            <person name="Doty S.L."/>
        </authorList>
    </citation>
    <scope>NUCLEOTIDE SEQUENCE [LARGE SCALE GENOMIC DNA]</scope>
    <source>
        <strain evidence="2 3">WP1</strain>
    </source>
</reference>
<feature type="region of interest" description="Disordered" evidence="1">
    <location>
        <begin position="180"/>
        <end position="216"/>
    </location>
</feature>
<feature type="compositionally biased region" description="Basic and acidic residues" evidence="1">
    <location>
        <begin position="206"/>
        <end position="216"/>
    </location>
</feature>
<dbReference type="GeneID" id="28976761"/>
<sequence>MRLVNPLERSSRSPWVANGLDGIHELTRHDTLVDVRHPRFLCGVVLGQIANPAQQGKRNLEEGTRVVAITFMRGLAEYVADRDERMGFKGDGVLSIGSAKVALDTIKMGQQDRKVILVVTSHNVADELKKLGGAQGVMCVDMPVQRVEQLLEGCRFHSSIVLLSPGQENEKQIPIAHILASRRRSPGRAGQARARIEGRPASGQRWEGDGREPGEV</sequence>